<evidence type="ECO:0000256" key="7">
    <source>
        <dbReference type="RuleBase" id="RU363032"/>
    </source>
</evidence>
<evidence type="ECO:0000313" key="10">
    <source>
        <dbReference type="Proteomes" id="UP001230908"/>
    </source>
</evidence>
<dbReference type="RefSeq" id="WP_308712407.1">
    <property type="nucleotide sequence ID" value="NZ_JAVHUY010000009.1"/>
</dbReference>
<protein>
    <submittedName>
        <fullName evidence="9">ABC transporter permease</fullName>
    </submittedName>
</protein>
<proteinExistence type="inferred from homology"/>
<keyword evidence="2 7" id="KW-0813">Transport</keyword>
<feature type="transmembrane region" description="Helical" evidence="7">
    <location>
        <begin position="104"/>
        <end position="128"/>
    </location>
</feature>
<dbReference type="InterPro" id="IPR000515">
    <property type="entry name" value="MetI-like"/>
</dbReference>
<feature type="transmembrane region" description="Helical" evidence="7">
    <location>
        <begin position="232"/>
        <end position="258"/>
    </location>
</feature>
<feature type="transmembrane region" description="Helical" evidence="7">
    <location>
        <begin position="12"/>
        <end position="30"/>
    </location>
</feature>
<dbReference type="Proteomes" id="UP001230908">
    <property type="component" value="Unassembled WGS sequence"/>
</dbReference>
<feature type="domain" description="ABC transmembrane type-1" evidence="8">
    <location>
        <begin position="100"/>
        <end position="301"/>
    </location>
</feature>
<evidence type="ECO:0000259" key="8">
    <source>
        <dbReference type="PROSITE" id="PS50928"/>
    </source>
</evidence>
<dbReference type="Pfam" id="PF00528">
    <property type="entry name" value="BPD_transp_1"/>
    <property type="match status" value="1"/>
</dbReference>
<organism evidence="9 10">
    <name type="scientific">Phytohabitans maris</name>
    <dbReference type="NCBI Taxonomy" id="3071409"/>
    <lineage>
        <taxon>Bacteria</taxon>
        <taxon>Bacillati</taxon>
        <taxon>Actinomycetota</taxon>
        <taxon>Actinomycetes</taxon>
        <taxon>Micromonosporales</taxon>
        <taxon>Micromonosporaceae</taxon>
    </lineage>
</organism>
<feature type="transmembrane region" description="Helical" evidence="7">
    <location>
        <begin position="278"/>
        <end position="304"/>
    </location>
</feature>
<keyword evidence="3" id="KW-1003">Cell membrane</keyword>
<evidence type="ECO:0000256" key="1">
    <source>
        <dbReference type="ARBA" id="ARBA00004651"/>
    </source>
</evidence>
<keyword evidence="6 7" id="KW-0472">Membrane</keyword>
<dbReference type="Pfam" id="PF19300">
    <property type="entry name" value="BPD_transp_1_N"/>
    <property type="match status" value="1"/>
</dbReference>
<dbReference type="Gene3D" id="1.10.3720.10">
    <property type="entry name" value="MetI-like"/>
    <property type="match status" value="1"/>
</dbReference>
<sequence length="312" mass="32559">MTGYALRRVGQAILVLWAAYTLTFFAVFLLPSDAAEIMAAGSDSTNSVDPATLAEFRARYGLDQPLHLQYLRALGGVFRGDLGTSIHTGRPVARMLGEAIGPTVTLAALGMLVGVLLGAALAVAITLVPRRGPRHLLATVPAVGISVPTFCVGLVLLQVVSFQWGLLPAFGSSGFESLVLPVLALSLPVAALIAQLLSKSIEAERSAEYADIALAKGLSRLRVHLAHVVRNALLPAFTMAGLLAGELFGGSIVVETVFSRAGLGRVALSAVQARDLPVILGVVTVGACVFIVVNLAVDLLYPLLDPRIAVAR</sequence>
<evidence type="ECO:0000256" key="3">
    <source>
        <dbReference type="ARBA" id="ARBA00022475"/>
    </source>
</evidence>
<dbReference type="CDD" id="cd06261">
    <property type="entry name" value="TM_PBP2"/>
    <property type="match status" value="1"/>
</dbReference>
<dbReference type="PANTHER" id="PTHR43163:SF6">
    <property type="entry name" value="DIPEPTIDE TRANSPORT SYSTEM PERMEASE PROTEIN DPPB-RELATED"/>
    <property type="match status" value="1"/>
</dbReference>
<dbReference type="EMBL" id="JAVHUY010000009">
    <property type="protein sequence ID" value="MDQ7905133.1"/>
    <property type="molecule type" value="Genomic_DNA"/>
</dbReference>
<reference evidence="9 10" key="1">
    <citation type="submission" date="2023-08" db="EMBL/GenBank/DDBJ databases">
        <title>Phytohabitans sansha sp. nov., isolated from marine sediment.</title>
        <authorList>
            <person name="Zhao Y."/>
            <person name="Yi K."/>
        </authorList>
    </citation>
    <scope>NUCLEOTIDE SEQUENCE [LARGE SCALE GENOMIC DNA]</scope>
    <source>
        <strain evidence="9 10">ZYX-F-186</strain>
    </source>
</reference>
<dbReference type="InterPro" id="IPR045621">
    <property type="entry name" value="BPD_transp_1_N"/>
</dbReference>
<evidence type="ECO:0000313" key="9">
    <source>
        <dbReference type="EMBL" id="MDQ7905133.1"/>
    </source>
</evidence>
<comment type="subcellular location">
    <subcellularLocation>
        <location evidence="1 7">Cell membrane</location>
        <topology evidence="1 7">Multi-pass membrane protein</topology>
    </subcellularLocation>
</comment>
<keyword evidence="10" id="KW-1185">Reference proteome</keyword>
<comment type="similarity">
    <text evidence="7">Belongs to the binding-protein-dependent transport system permease family.</text>
</comment>
<feature type="transmembrane region" description="Helical" evidence="7">
    <location>
        <begin position="140"/>
        <end position="166"/>
    </location>
</feature>
<dbReference type="SUPFAM" id="SSF161098">
    <property type="entry name" value="MetI-like"/>
    <property type="match status" value="1"/>
</dbReference>
<dbReference type="PROSITE" id="PS50928">
    <property type="entry name" value="ABC_TM1"/>
    <property type="match status" value="1"/>
</dbReference>
<evidence type="ECO:0000256" key="2">
    <source>
        <dbReference type="ARBA" id="ARBA00022448"/>
    </source>
</evidence>
<gene>
    <name evidence="9" type="ORF">RB614_11430</name>
</gene>
<evidence type="ECO:0000256" key="6">
    <source>
        <dbReference type="ARBA" id="ARBA00023136"/>
    </source>
</evidence>
<accession>A0ABU0ZDJ9</accession>
<dbReference type="PANTHER" id="PTHR43163">
    <property type="entry name" value="DIPEPTIDE TRANSPORT SYSTEM PERMEASE PROTEIN DPPB-RELATED"/>
    <property type="match status" value="1"/>
</dbReference>
<feature type="transmembrane region" description="Helical" evidence="7">
    <location>
        <begin position="178"/>
        <end position="197"/>
    </location>
</feature>
<comment type="caution">
    <text evidence="9">The sequence shown here is derived from an EMBL/GenBank/DDBJ whole genome shotgun (WGS) entry which is preliminary data.</text>
</comment>
<evidence type="ECO:0000256" key="4">
    <source>
        <dbReference type="ARBA" id="ARBA00022692"/>
    </source>
</evidence>
<evidence type="ECO:0000256" key="5">
    <source>
        <dbReference type="ARBA" id="ARBA00022989"/>
    </source>
</evidence>
<dbReference type="InterPro" id="IPR035906">
    <property type="entry name" value="MetI-like_sf"/>
</dbReference>
<keyword evidence="4 7" id="KW-0812">Transmembrane</keyword>
<keyword evidence="5 7" id="KW-1133">Transmembrane helix</keyword>
<name>A0ABU0ZDJ9_9ACTN</name>